<sequence>MKIGLDISQMVYEGTGVSRFVHGLIQGILTHDNQNEWFFFFSSLRQRIDPKIKQLIGQKHHRLFEYKLPPTTLSFVWNTMHRMKVEKLVGNLDWFISSDWTEPPSNMKKATIIHDLVYLRYPETVHSMIRKTQNRRMHWVKKESTVIFTDSQSTRKDISELLCIDKQKIFVNYPGVDIQPPTDDMVKKTQEMFHINKPFILTVGKIEPRKNIGGLIEAFKQLNVKNMLLVIVGSQGWDKTTSKKQSGTERVLFLDYIADVKLSCLYKSCLFFIYPSFYEGFGYPVIEAMRLGAAVATSNTSSLKEISDGASYLFNPHKTSDIKKALSLLVTNYDIRNKLKKQGIIKSQDFSWKKYIDNMTQVLTVHH</sequence>
<protein>
    <recommendedName>
        <fullName evidence="2">Glycosyl transferase family 1 domain-containing protein</fullName>
    </recommendedName>
</protein>
<keyword evidence="1" id="KW-0808">Transferase</keyword>
<dbReference type="Proteomes" id="UP000177050">
    <property type="component" value="Unassembled WGS sequence"/>
</dbReference>
<dbReference type="GO" id="GO:0009103">
    <property type="term" value="P:lipopolysaccharide biosynthetic process"/>
    <property type="evidence" value="ECO:0007669"/>
    <property type="project" value="TreeGrafter"/>
</dbReference>
<evidence type="ECO:0000259" key="2">
    <source>
        <dbReference type="Pfam" id="PF00534"/>
    </source>
</evidence>
<gene>
    <name evidence="3" type="ORF">A3K52_01710</name>
</gene>
<organism evidence="3 4">
    <name type="scientific">Candidatus Roizmanbacteria bacterium RIFOXYD1_FULL_38_12</name>
    <dbReference type="NCBI Taxonomy" id="1802093"/>
    <lineage>
        <taxon>Bacteria</taxon>
        <taxon>Candidatus Roizmaniibacteriota</taxon>
    </lineage>
</organism>
<evidence type="ECO:0000256" key="1">
    <source>
        <dbReference type="ARBA" id="ARBA00022679"/>
    </source>
</evidence>
<dbReference type="CDD" id="cd03809">
    <property type="entry name" value="GT4_MtfB-like"/>
    <property type="match status" value="1"/>
</dbReference>
<evidence type="ECO:0000313" key="4">
    <source>
        <dbReference type="Proteomes" id="UP000177050"/>
    </source>
</evidence>
<dbReference type="GO" id="GO:0016757">
    <property type="term" value="F:glycosyltransferase activity"/>
    <property type="evidence" value="ECO:0007669"/>
    <property type="project" value="InterPro"/>
</dbReference>
<dbReference type="PANTHER" id="PTHR46401">
    <property type="entry name" value="GLYCOSYLTRANSFERASE WBBK-RELATED"/>
    <property type="match status" value="1"/>
</dbReference>
<feature type="domain" description="Glycosyl transferase family 1" evidence="2">
    <location>
        <begin position="196"/>
        <end position="343"/>
    </location>
</feature>
<dbReference type="Gene3D" id="3.40.50.2000">
    <property type="entry name" value="Glycogen Phosphorylase B"/>
    <property type="match status" value="2"/>
</dbReference>
<accession>A0A1F7L027</accession>
<evidence type="ECO:0000313" key="3">
    <source>
        <dbReference type="EMBL" id="OGK73492.1"/>
    </source>
</evidence>
<dbReference type="AlphaFoldDB" id="A0A1F7L027"/>
<name>A0A1F7L027_9BACT</name>
<dbReference type="PANTHER" id="PTHR46401:SF2">
    <property type="entry name" value="GLYCOSYLTRANSFERASE WBBK-RELATED"/>
    <property type="match status" value="1"/>
</dbReference>
<reference evidence="3 4" key="1">
    <citation type="journal article" date="2016" name="Nat. Commun.">
        <title>Thousands of microbial genomes shed light on interconnected biogeochemical processes in an aquifer system.</title>
        <authorList>
            <person name="Anantharaman K."/>
            <person name="Brown C.T."/>
            <person name="Hug L.A."/>
            <person name="Sharon I."/>
            <person name="Castelle C.J."/>
            <person name="Probst A.J."/>
            <person name="Thomas B.C."/>
            <person name="Singh A."/>
            <person name="Wilkins M.J."/>
            <person name="Karaoz U."/>
            <person name="Brodie E.L."/>
            <person name="Williams K.H."/>
            <person name="Hubbard S.S."/>
            <person name="Banfield J.F."/>
        </authorList>
    </citation>
    <scope>NUCLEOTIDE SEQUENCE [LARGE SCALE GENOMIC DNA]</scope>
</reference>
<dbReference type="InterPro" id="IPR001296">
    <property type="entry name" value="Glyco_trans_1"/>
</dbReference>
<proteinExistence type="predicted"/>
<dbReference type="SUPFAM" id="SSF53756">
    <property type="entry name" value="UDP-Glycosyltransferase/glycogen phosphorylase"/>
    <property type="match status" value="1"/>
</dbReference>
<dbReference type="EMBL" id="MGBR01000001">
    <property type="protein sequence ID" value="OGK73492.1"/>
    <property type="molecule type" value="Genomic_DNA"/>
</dbReference>
<dbReference type="Pfam" id="PF00534">
    <property type="entry name" value="Glycos_transf_1"/>
    <property type="match status" value="1"/>
</dbReference>
<comment type="caution">
    <text evidence="3">The sequence shown here is derived from an EMBL/GenBank/DDBJ whole genome shotgun (WGS) entry which is preliminary data.</text>
</comment>